<dbReference type="GO" id="GO:0005886">
    <property type="term" value="C:plasma membrane"/>
    <property type="evidence" value="ECO:0007669"/>
    <property type="project" value="UniProtKB-SubCell"/>
</dbReference>
<keyword evidence="3 10" id="KW-0716">Sensory transduction</keyword>
<keyword evidence="6 10" id="KW-1133">Transmembrane helix</keyword>
<feature type="transmembrane region" description="Helical" evidence="10">
    <location>
        <begin position="87"/>
        <end position="105"/>
    </location>
</feature>
<protein>
    <recommendedName>
        <fullName evidence="10">Odorant receptor</fullName>
    </recommendedName>
</protein>
<evidence type="ECO:0000256" key="10">
    <source>
        <dbReference type="RuleBase" id="RU351113"/>
    </source>
</evidence>
<reference evidence="11" key="3">
    <citation type="submission" date="2012-09" db="EMBL/GenBank/DDBJ databases">
        <authorList>
            <consortium name="VectorBase"/>
        </authorList>
    </citation>
    <scope>NUCLEOTIDE SEQUENCE</scope>
    <source>
        <strain evidence="11">Liverpool</strain>
    </source>
</reference>
<evidence type="ECO:0000313" key="12">
    <source>
        <dbReference type="Proteomes" id="UP000682892"/>
    </source>
</evidence>
<dbReference type="OrthoDB" id="7539170at2759"/>
<keyword evidence="4 10" id="KW-0812">Transmembrane</keyword>
<feature type="transmembrane region" description="Helical" evidence="10">
    <location>
        <begin position="139"/>
        <end position="164"/>
    </location>
</feature>
<keyword evidence="8 10" id="KW-0675">Receptor</keyword>
<comment type="subcellular location">
    <subcellularLocation>
        <location evidence="1 10">Cell membrane</location>
        <topology evidence="1 10">Multi-pass membrane protein</topology>
    </subcellularLocation>
</comment>
<evidence type="ECO:0000256" key="2">
    <source>
        <dbReference type="ARBA" id="ARBA00022475"/>
    </source>
</evidence>
<dbReference type="EMBL" id="CH478028">
    <property type="protein sequence ID" value="EAT34319.1"/>
    <property type="molecule type" value="Genomic_DNA"/>
</dbReference>
<keyword evidence="7 10" id="KW-0472">Membrane</keyword>
<dbReference type="Pfam" id="PF02949">
    <property type="entry name" value="7tm_6"/>
    <property type="match status" value="1"/>
</dbReference>
<feature type="transmembrane region" description="Helical" evidence="10">
    <location>
        <begin position="51"/>
        <end position="75"/>
    </location>
</feature>
<evidence type="ECO:0000256" key="7">
    <source>
        <dbReference type="ARBA" id="ARBA00023136"/>
    </source>
</evidence>
<dbReference type="PANTHER" id="PTHR21137:SF35">
    <property type="entry name" value="ODORANT RECEPTOR 19A-RELATED"/>
    <property type="match status" value="1"/>
</dbReference>
<gene>
    <name evidence="11" type="primary">GPROR78</name>
    <name evidence="11" type="ORF">AaeL_AAEL013423</name>
</gene>
<reference evidence="11" key="1">
    <citation type="submission" date="2005-10" db="EMBL/GenBank/DDBJ databases">
        <authorList>
            <person name="Loftus B.J."/>
            <person name="Nene V.M."/>
            <person name="Hannick L.I."/>
            <person name="Bidwell S."/>
            <person name="Haas B."/>
            <person name="Amedeo P."/>
            <person name="Orvis J."/>
            <person name="Wortman J.R."/>
            <person name="White O.R."/>
            <person name="Salzberg S."/>
            <person name="Shumway M."/>
            <person name="Koo H."/>
            <person name="Zhao Y."/>
            <person name="Holmes M."/>
            <person name="Miller J."/>
            <person name="Schatz M."/>
            <person name="Pop M."/>
            <person name="Pai G."/>
            <person name="Utterback T."/>
            <person name="Rogers Y.-H."/>
            <person name="Kravitz S."/>
            <person name="Fraser C.M."/>
        </authorList>
    </citation>
    <scope>NUCLEOTIDE SEQUENCE</scope>
    <source>
        <strain evidence="11">Liverpool</strain>
    </source>
</reference>
<accession>A0A1S7UF03</accession>
<comment type="similarity">
    <text evidence="10">Belongs to the insect chemoreceptor superfamily. Heteromeric odorant receptor channel (TC 1.A.69) family.</text>
</comment>
<dbReference type="GO" id="GO:0005549">
    <property type="term" value="F:odorant binding"/>
    <property type="evidence" value="ECO:0007669"/>
    <property type="project" value="InterPro"/>
</dbReference>
<feature type="transmembrane region" description="Helical" evidence="10">
    <location>
        <begin position="256"/>
        <end position="278"/>
    </location>
</feature>
<dbReference type="CTD" id="5577940"/>
<keyword evidence="9 10" id="KW-0807">Transducer</keyword>
<dbReference type="KEGG" id="aag:5577940"/>
<evidence type="ECO:0000256" key="1">
    <source>
        <dbReference type="ARBA" id="ARBA00004651"/>
    </source>
</evidence>
<reference evidence="11" key="2">
    <citation type="journal article" date="2007" name="Science">
        <title>Genome sequence of Aedes aegypti, a major arbovirus vector.</title>
        <authorList>
            <person name="Nene V."/>
            <person name="Wortman J.R."/>
            <person name="Lawson D."/>
            <person name="Haas B."/>
            <person name="Kodira C."/>
            <person name="Tu Z.J."/>
            <person name="Loftus B."/>
            <person name="Xi Z."/>
            <person name="Megy K."/>
            <person name="Grabherr M."/>
            <person name="Ren Q."/>
            <person name="Zdobnov E.M."/>
            <person name="Lobo N.F."/>
            <person name="Campbell K.S."/>
            <person name="Brown S.E."/>
            <person name="Bonaldo M.F."/>
            <person name="Zhu J."/>
            <person name="Sinkins S.P."/>
            <person name="Hogenkamp D.G."/>
            <person name="Amedeo P."/>
            <person name="Arensburger P."/>
            <person name="Atkinson P.W."/>
            <person name="Bidwell S."/>
            <person name="Biedler J."/>
            <person name="Birney E."/>
            <person name="Bruggner R.V."/>
            <person name="Costas J."/>
            <person name="Coy M.R."/>
            <person name="Crabtree J."/>
            <person name="Crawford M."/>
            <person name="Debruyn B."/>
            <person name="Decaprio D."/>
            <person name="Eiglmeier K."/>
            <person name="Eisenstadt E."/>
            <person name="El-Dorry H."/>
            <person name="Gelbart W.M."/>
            <person name="Gomes S.L."/>
            <person name="Hammond M."/>
            <person name="Hannick L.I."/>
            <person name="Hogan J.R."/>
            <person name="Holmes M.H."/>
            <person name="Jaffe D."/>
            <person name="Johnston J.S."/>
            <person name="Kennedy R.C."/>
            <person name="Koo H."/>
            <person name="Kravitz S."/>
            <person name="Kriventseva E.V."/>
            <person name="Kulp D."/>
            <person name="Labutti K."/>
            <person name="Lee E."/>
            <person name="Li S."/>
            <person name="Lovin D.D."/>
            <person name="Mao C."/>
            <person name="Mauceli E."/>
            <person name="Menck C.F."/>
            <person name="Miller J.R."/>
            <person name="Montgomery P."/>
            <person name="Mori A."/>
            <person name="Nascimento A.L."/>
            <person name="Naveira H.F."/>
            <person name="Nusbaum C."/>
            <person name="O'leary S."/>
            <person name="Orvis J."/>
            <person name="Pertea M."/>
            <person name="Quesneville H."/>
            <person name="Reidenbach K.R."/>
            <person name="Rogers Y.H."/>
            <person name="Roth C.W."/>
            <person name="Schneider J.R."/>
            <person name="Schatz M."/>
            <person name="Shumway M."/>
            <person name="Stanke M."/>
            <person name="Stinson E.O."/>
            <person name="Tubio J.M."/>
            <person name="Vanzee J.P."/>
            <person name="Verjovski-Almeida S."/>
            <person name="Werner D."/>
            <person name="White O."/>
            <person name="Wyder S."/>
            <person name="Zeng Q."/>
            <person name="Zhao Q."/>
            <person name="Zhao Y."/>
            <person name="Hill C.A."/>
            <person name="Raikhel A.S."/>
            <person name="Soares M.B."/>
            <person name="Knudson D.L."/>
            <person name="Lee N.H."/>
            <person name="Galagan J."/>
            <person name="Salzberg S.L."/>
            <person name="Paulsen I.T."/>
            <person name="Dimopoulos G."/>
            <person name="Collins F.H."/>
            <person name="Birren B."/>
            <person name="Fraser-Liggett C.M."/>
            <person name="Severson D.W."/>
        </authorList>
    </citation>
    <scope>NUCLEOTIDE SEQUENCE [LARGE SCALE GENOMIC DNA]</scope>
    <source>
        <strain evidence="11">Liverpool</strain>
    </source>
</reference>
<evidence type="ECO:0000256" key="6">
    <source>
        <dbReference type="ARBA" id="ARBA00022989"/>
    </source>
</evidence>
<dbReference type="GeneID" id="5577940"/>
<dbReference type="AlphaFoldDB" id="A0A1S7UF03"/>
<organism evidence="11 12">
    <name type="scientific">Aedes aegypti</name>
    <name type="common">Yellowfever mosquito</name>
    <name type="synonym">Culex aegypti</name>
    <dbReference type="NCBI Taxonomy" id="7159"/>
    <lineage>
        <taxon>Eukaryota</taxon>
        <taxon>Metazoa</taxon>
        <taxon>Ecdysozoa</taxon>
        <taxon>Arthropoda</taxon>
        <taxon>Hexapoda</taxon>
        <taxon>Insecta</taxon>
        <taxon>Pterygota</taxon>
        <taxon>Neoptera</taxon>
        <taxon>Endopterygota</taxon>
        <taxon>Diptera</taxon>
        <taxon>Nematocera</taxon>
        <taxon>Culicoidea</taxon>
        <taxon>Culicidae</taxon>
        <taxon>Culicinae</taxon>
        <taxon>Aedini</taxon>
        <taxon>Aedes</taxon>
        <taxon>Stegomyia</taxon>
    </lineage>
</organism>
<evidence type="ECO:0000256" key="3">
    <source>
        <dbReference type="ARBA" id="ARBA00022606"/>
    </source>
</evidence>
<keyword evidence="2" id="KW-1003">Cell membrane</keyword>
<dbReference type="GO" id="GO:0004984">
    <property type="term" value="F:olfactory receptor activity"/>
    <property type="evidence" value="ECO:0007669"/>
    <property type="project" value="InterPro"/>
</dbReference>
<keyword evidence="5 10" id="KW-0552">Olfaction</keyword>
<dbReference type="PANTHER" id="PTHR21137">
    <property type="entry name" value="ODORANT RECEPTOR"/>
    <property type="match status" value="1"/>
</dbReference>
<evidence type="ECO:0000256" key="9">
    <source>
        <dbReference type="ARBA" id="ARBA00023224"/>
    </source>
</evidence>
<evidence type="ECO:0000256" key="4">
    <source>
        <dbReference type="ARBA" id="ARBA00022692"/>
    </source>
</evidence>
<dbReference type="GO" id="GO:0007165">
    <property type="term" value="P:signal transduction"/>
    <property type="evidence" value="ECO:0007669"/>
    <property type="project" value="UniProtKB-KW"/>
</dbReference>
<name>A0A1S7UF03_AEDAE</name>
<evidence type="ECO:0000256" key="5">
    <source>
        <dbReference type="ARBA" id="ARBA00022725"/>
    </source>
</evidence>
<evidence type="ECO:0000313" key="11">
    <source>
        <dbReference type="EMBL" id="EAT34319.1"/>
    </source>
</evidence>
<dbReference type="InterPro" id="IPR004117">
    <property type="entry name" value="7tm6_olfct_rcpt"/>
</dbReference>
<proteinExistence type="inferred from homology"/>
<sequence length="401" mass="46012">MSNSIRAAFPSNIVLPRWIGFIHKIQDPLALQKALDQLMGFISWDLTNKIIYIKVFLITYLFVYYVICSVFIIFLVNPEDVHPDYYLRMWFFIGAGASCIIRWIAMIPARHGFAIVIQHLTELTRQKPYQPLRVRSRPVIFLCSAYFFAMNTSVSAFWTVLLLGSCPTDYVIHSPILSYASLLLYPMETLINGMVATATTVTILTTMLVFIAEFDILGYDFREAFSTANSEEIRHCVERHQRLLEMVTLYREKSKLYFLIAMSLYFFLVTFSCLLLVVQLRQGDFHSVRFNGINAGLSIVSILLYGRICDMLEDRVQDIGNQVYGSDWPLKLFGTRERREVHQTQKSGILMVITRSQRKVGFTCGGIIEMSTVTSMQALKLFYTALTILWNATSESEGTQN</sequence>
<feature type="transmembrane region" description="Helical" evidence="10">
    <location>
        <begin position="290"/>
        <end position="308"/>
    </location>
</feature>
<comment type="caution">
    <text evidence="10">Lacks conserved residue(s) required for the propagation of feature annotation.</text>
</comment>
<evidence type="ECO:0000256" key="8">
    <source>
        <dbReference type="ARBA" id="ARBA00023170"/>
    </source>
</evidence>
<dbReference type="Proteomes" id="UP000682892">
    <property type="component" value="Unassembled WGS sequence"/>
</dbReference>
<feature type="transmembrane region" description="Helical" evidence="10">
    <location>
        <begin position="194"/>
        <end position="212"/>
    </location>
</feature>